<comment type="similarity">
    <text evidence="3">Belongs to the serpin family.</text>
</comment>
<dbReference type="Gene3D" id="3.30.497.10">
    <property type="entry name" value="Antithrombin, subunit I, domain 2"/>
    <property type="match status" value="2"/>
</dbReference>
<evidence type="ECO:0000256" key="1">
    <source>
        <dbReference type="ARBA" id="ARBA00022690"/>
    </source>
</evidence>
<dbReference type="Gene3D" id="2.30.39.10">
    <property type="entry name" value="Alpha-1-antitrypsin, domain 1"/>
    <property type="match status" value="1"/>
</dbReference>
<evidence type="ECO:0000313" key="7">
    <source>
        <dbReference type="Proteomes" id="UP000091820"/>
    </source>
</evidence>
<dbReference type="AlphaFoldDB" id="A0A1A9W6K7"/>
<sequence>MALKEMKAGLGLIIFIITLTSLTWGLPVKNDEIEEEEEGGGGSNVLNYASEASQIIAINLLKSYNDIDGNQVHSPLGITTMLAILAEAARGDSYEEFSKVLHYPMDRSALRESFKNILSNYQGRVYGVEPSFQTWLYIYRNFTAHEDFKLLMQNYYYVDVKDINQNDYGWFDSTSSLDFDTFPNTTTSNSKDVIGFETLKRLKYDDSVRINDIQHRDNHSEEEKTLTTVNSITDGYGDEIIEKETSKFDRYLDDQQYVEKPQIIKEEHALVATTEEDINKKPESKGKLEDVDEKPVVVNDGVVSSSLDTIESSFEDQSKREDDLNLEENETVQEQEKIFKNLNANKKAEQLSEKLLVPIQDVLDSNEPEKVSLPLEKLAAVLDEASKTSATDAMTSLETHVCTARNVLSGRSLFQNDDITSALSANAITGRETGSKTKMLLFNGLYYRGRWSTPFIHESENDEFFYMTAEDATKVTMMHTKGKFHMAEVKRLSAKVLCLPYENKKYTMMIILPNELEGLHSLIKQITPNDLKQMKSLMKEQNLHIVLPKFQFEETSRSESMLKGLGLTKIFSRHEANLSLLSDDQDIHVDEIVQFVNIRVDEAGNSQAAISATDTQGRNGNGDEHYELIAMDHPFLYFVMDCENNFILVSGKVHAPELQAELPVSIEIEFQQA</sequence>
<dbReference type="EnsemblMetazoa" id="GBRI008095-RA">
    <property type="protein sequence ID" value="GBRI008095-PA"/>
    <property type="gene ID" value="GBRI008095"/>
</dbReference>
<keyword evidence="4" id="KW-0732">Signal</keyword>
<dbReference type="InterPro" id="IPR000215">
    <property type="entry name" value="Serpin_fam"/>
</dbReference>
<feature type="domain" description="Serpin" evidence="5">
    <location>
        <begin position="58"/>
        <end position="656"/>
    </location>
</feature>
<evidence type="ECO:0000313" key="6">
    <source>
        <dbReference type="EnsemblMetazoa" id="GBRI008095-PA"/>
    </source>
</evidence>
<dbReference type="PANTHER" id="PTHR11461">
    <property type="entry name" value="SERINE PROTEASE INHIBITOR, SERPIN"/>
    <property type="match status" value="1"/>
</dbReference>
<name>A0A1A9W6K7_9MUSC</name>
<evidence type="ECO:0000256" key="3">
    <source>
        <dbReference type="RuleBase" id="RU000411"/>
    </source>
</evidence>
<dbReference type="VEuPathDB" id="VectorBase:GBRI008095"/>
<dbReference type="GO" id="GO:0004867">
    <property type="term" value="F:serine-type endopeptidase inhibitor activity"/>
    <property type="evidence" value="ECO:0007669"/>
    <property type="project" value="UniProtKB-KW"/>
</dbReference>
<dbReference type="InterPro" id="IPR023796">
    <property type="entry name" value="Serpin_dom"/>
</dbReference>
<reference evidence="7" key="1">
    <citation type="submission" date="2014-03" db="EMBL/GenBank/DDBJ databases">
        <authorList>
            <person name="Aksoy S."/>
            <person name="Warren W."/>
            <person name="Wilson R.K."/>
        </authorList>
    </citation>
    <scope>NUCLEOTIDE SEQUENCE [LARGE SCALE GENOMIC DNA]</scope>
    <source>
        <strain evidence="7">IAEA</strain>
    </source>
</reference>
<dbReference type="Pfam" id="PF00079">
    <property type="entry name" value="Serpin"/>
    <property type="match status" value="2"/>
</dbReference>
<dbReference type="SMART" id="SM00093">
    <property type="entry name" value="SERPIN"/>
    <property type="match status" value="1"/>
</dbReference>
<feature type="signal peptide" evidence="4">
    <location>
        <begin position="1"/>
        <end position="25"/>
    </location>
</feature>
<dbReference type="SUPFAM" id="SSF56574">
    <property type="entry name" value="Serpins"/>
    <property type="match status" value="1"/>
</dbReference>
<reference evidence="6" key="2">
    <citation type="submission" date="2020-05" db="UniProtKB">
        <authorList>
            <consortium name="EnsemblMetazoa"/>
        </authorList>
    </citation>
    <scope>IDENTIFICATION</scope>
    <source>
        <strain evidence="6">IAEA</strain>
    </source>
</reference>
<dbReference type="PANTHER" id="PTHR11461:SF292">
    <property type="entry name" value="SERPIN 100A"/>
    <property type="match status" value="1"/>
</dbReference>
<dbReference type="InterPro" id="IPR023795">
    <property type="entry name" value="Serpin_CS"/>
</dbReference>
<dbReference type="InterPro" id="IPR042185">
    <property type="entry name" value="Serpin_sf_2"/>
</dbReference>
<keyword evidence="1" id="KW-0646">Protease inhibitor</keyword>
<dbReference type="InterPro" id="IPR042178">
    <property type="entry name" value="Serpin_sf_1"/>
</dbReference>
<keyword evidence="2" id="KW-0722">Serine protease inhibitor</keyword>
<dbReference type="GO" id="GO:0005615">
    <property type="term" value="C:extracellular space"/>
    <property type="evidence" value="ECO:0007669"/>
    <property type="project" value="InterPro"/>
</dbReference>
<dbReference type="PROSITE" id="PS00284">
    <property type="entry name" value="SERPIN"/>
    <property type="match status" value="1"/>
</dbReference>
<dbReference type="CDD" id="cd00172">
    <property type="entry name" value="serpin"/>
    <property type="match status" value="1"/>
</dbReference>
<accession>A0A1A9W6K7</accession>
<proteinExistence type="inferred from homology"/>
<dbReference type="Proteomes" id="UP000091820">
    <property type="component" value="Unassembled WGS sequence"/>
</dbReference>
<keyword evidence="7" id="KW-1185">Reference proteome</keyword>
<dbReference type="InterPro" id="IPR036186">
    <property type="entry name" value="Serpin_sf"/>
</dbReference>
<organism evidence="6 7">
    <name type="scientific">Glossina brevipalpis</name>
    <dbReference type="NCBI Taxonomy" id="37001"/>
    <lineage>
        <taxon>Eukaryota</taxon>
        <taxon>Metazoa</taxon>
        <taxon>Ecdysozoa</taxon>
        <taxon>Arthropoda</taxon>
        <taxon>Hexapoda</taxon>
        <taxon>Insecta</taxon>
        <taxon>Pterygota</taxon>
        <taxon>Neoptera</taxon>
        <taxon>Endopterygota</taxon>
        <taxon>Diptera</taxon>
        <taxon>Brachycera</taxon>
        <taxon>Muscomorpha</taxon>
        <taxon>Hippoboscoidea</taxon>
        <taxon>Glossinidae</taxon>
        <taxon>Glossina</taxon>
    </lineage>
</organism>
<protein>
    <recommendedName>
        <fullName evidence="5">Serpin domain-containing protein</fullName>
    </recommendedName>
</protein>
<evidence type="ECO:0000256" key="2">
    <source>
        <dbReference type="ARBA" id="ARBA00022900"/>
    </source>
</evidence>
<feature type="chain" id="PRO_5008400048" description="Serpin domain-containing protein" evidence="4">
    <location>
        <begin position="26"/>
        <end position="673"/>
    </location>
</feature>
<evidence type="ECO:0000256" key="4">
    <source>
        <dbReference type="SAM" id="SignalP"/>
    </source>
</evidence>
<evidence type="ECO:0000259" key="5">
    <source>
        <dbReference type="SMART" id="SM00093"/>
    </source>
</evidence>
<dbReference type="STRING" id="37001.A0A1A9W6K7"/>